<evidence type="ECO:0008006" key="4">
    <source>
        <dbReference type="Google" id="ProtNLM"/>
    </source>
</evidence>
<evidence type="ECO:0000256" key="1">
    <source>
        <dbReference type="SAM" id="MobiDB-lite"/>
    </source>
</evidence>
<gene>
    <name evidence="2" type="ORF">DC20_15020</name>
</gene>
<dbReference type="Proteomes" id="UP000061382">
    <property type="component" value="Chromosome"/>
</dbReference>
<dbReference type="STRING" id="512763.DC20_15020"/>
<reference evidence="2 3" key="1">
    <citation type="submission" date="2015-08" db="EMBL/GenBank/DDBJ databases">
        <title>Complete genome sequence of Rufibacter tibetensis strain 1351t, a radiation-resistant bacterium from tibet plateau.</title>
        <authorList>
            <person name="Dai J."/>
        </authorList>
    </citation>
    <scope>NUCLEOTIDE SEQUENCE [LARGE SCALE GENOMIC DNA]</scope>
    <source>
        <strain evidence="2 3">1351</strain>
    </source>
</reference>
<dbReference type="KEGG" id="rti:DC20_15020"/>
<feature type="region of interest" description="Disordered" evidence="1">
    <location>
        <begin position="201"/>
        <end position="236"/>
    </location>
</feature>
<dbReference type="Pfam" id="PF14100">
    <property type="entry name" value="DUF6807"/>
    <property type="match status" value="1"/>
</dbReference>
<proteinExistence type="predicted"/>
<dbReference type="AlphaFoldDB" id="A0A0N7HWS3"/>
<dbReference type="PATRIC" id="fig|512763.3.peg.3305"/>
<evidence type="ECO:0000313" key="3">
    <source>
        <dbReference type="Proteomes" id="UP000061382"/>
    </source>
</evidence>
<accession>A0A0N7HWS3</accession>
<sequence>MALLMGNNIQVAAQSKAKRFMLTENKQEKRVDVTVEGKPFTSYVYPDVLKKPVLYPIRTAKGNFITRGWPMDPRPGERVDHPHHVGMWFNFGDVNGHDFWNNSNDTGSHKGPFGTIRHTKVNKMTSGDAKAELEVSSEWQKPDGTSLIKEDTKYVFSGEGDTRIIDRITTLTAQKEDVLFKDNKEGVIAIRLARELEHPSTKPEVFTDASGKATPVPVMNNEGVTGHYQSSEGKKGDDVWGTRGKWVNLTGRIGNEPVSVVLMDNPQNVGFPTYWHARGYGLFGANPFGQKVMSDGKEELNYKLPAGKSVTFRHRVLIQSGNSLTDEQVNAQYQKFAGKK</sequence>
<dbReference type="InterPro" id="IPR029475">
    <property type="entry name" value="DUF6807"/>
</dbReference>
<evidence type="ECO:0000313" key="2">
    <source>
        <dbReference type="EMBL" id="ALJ00049.1"/>
    </source>
</evidence>
<organism evidence="2 3">
    <name type="scientific">Rufibacter tibetensis</name>
    <dbReference type="NCBI Taxonomy" id="512763"/>
    <lineage>
        <taxon>Bacteria</taxon>
        <taxon>Pseudomonadati</taxon>
        <taxon>Bacteroidota</taxon>
        <taxon>Cytophagia</taxon>
        <taxon>Cytophagales</taxon>
        <taxon>Hymenobacteraceae</taxon>
        <taxon>Rufibacter</taxon>
    </lineage>
</organism>
<protein>
    <recommendedName>
        <fullName evidence="4">Methane oxygenase PmoA</fullName>
    </recommendedName>
</protein>
<name>A0A0N7HWS3_9BACT</name>
<dbReference type="EMBL" id="CP012643">
    <property type="protein sequence ID" value="ALJ00049.1"/>
    <property type="molecule type" value="Genomic_DNA"/>
</dbReference>
<keyword evidence="3" id="KW-1185">Reference proteome</keyword>